<dbReference type="AlphaFoldDB" id="A0A2I0W0J0"/>
<dbReference type="EMBL" id="KZ503041">
    <property type="protein sequence ID" value="PKU69158.1"/>
    <property type="molecule type" value="Genomic_DNA"/>
</dbReference>
<dbReference type="Proteomes" id="UP000233837">
    <property type="component" value="Unassembled WGS sequence"/>
</dbReference>
<gene>
    <name evidence="2" type="ORF">MA16_Dca002428</name>
</gene>
<evidence type="ECO:0000313" key="3">
    <source>
        <dbReference type="Proteomes" id="UP000233837"/>
    </source>
</evidence>
<protein>
    <submittedName>
        <fullName evidence="2">Uncharacterized protein</fullName>
    </submittedName>
</protein>
<dbReference type="PANTHER" id="PTHR36892">
    <property type="entry name" value="OS01G0201800 PROTEIN"/>
    <property type="match status" value="1"/>
</dbReference>
<reference evidence="2 3" key="2">
    <citation type="journal article" date="2017" name="Nature">
        <title>The Apostasia genome and the evolution of orchids.</title>
        <authorList>
            <person name="Zhang G.Q."/>
            <person name="Liu K.W."/>
            <person name="Li Z."/>
            <person name="Lohaus R."/>
            <person name="Hsiao Y.Y."/>
            <person name="Niu S.C."/>
            <person name="Wang J.Y."/>
            <person name="Lin Y.C."/>
            <person name="Xu Q."/>
            <person name="Chen L.J."/>
            <person name="Yoshida K."/>
            <person name="Fujiwara S."/>
            <person name="Wang Z.W."/>
            <person name="Zhang Y.Q."/>
            <person name="Mitsuda N."/>
            <person name="Wang M."/>
            <person name="Liu G.H."/>
            <person name="Pecoraro L."/>
            <person name="Huang H.X."/>
            <person name="Xiao X.J."/>
            <person name="Lin M."/>
            <person name="Wu X.Y."/>
            <person name="Wu W.L."/>
            <person name="Chen Y.Y."/>
            <person name="Chang S.B."/>
            <person name="Sakamoto S."/>
            <person name="Ohme-Takagi M."/>
            <person name="Yagi M."/>
            <person name="Zeng S.J."/>
            <person name="Shen C.Y."/>
            <person name="Yeh C.M."/>
            <person name="Luo Y.B."/>
            <person name="Tsai W.C."/>
            <person name="Van de Peer Y."/>
            <person name="Liu Z.J."/>
        </authorList>
    </citation>
    <scope>NUCLEOTIDE SEQUENCE [LARGE SCALE GENOMIC DNA]</scope>
    <source>
        <tissue evidence="2">The whole plant</tissue>
    </source>
</reference>
<accession>A0A2I0W0J0</accession>
<sequence length="182" mass="20978">MRIVDLAKSWPFIGEKDEKPSLPPISICRFRWWTDELSSARYAADEAEIKAAEAEKTNEKPVEIIERHLPNSPPIATAEKTTEEEYLRRSTKVKTRMPKKRSIVELFASAPQIEPVDQSNGNDGDGENKEEEEKVMKRKRKGKRIKGAIKMEIHALKKVRSLFLFLFFCISIFEVKKFLPSS</sequence>
<organism evidence="2 3">
    <name type="scientific">Dendrobium catenatum</name>
    <dbReference type="NCBI Taxonomy" id="906689"/>
    <lineage>
        <taxon>Eukaryota</taxon>
        <taxon>Viridiplantae</taxon>
        <taxon>Streptophyta</taxon>
        <taxon>Embryophyta</taxon>
        <taxon>Tracheophyta</taxon>
        <taxon>Spermatophyta</taxon>
        <taxon>Magnoliopsida</taxon>
        <taxon>Liliopsida</taxon>
        <taxon>Asparagales</taxon>
        <taxon>Orchidaceae</taxon>
        <taxon>Epidendroideae</taxon>
        <taxon>Malaxideae</taxon>
        <taxon>Dendrobiinae</taxon>
        <taxon>Dendrobium</taxon>
    </lineage>
</organism>
<feature type="region of interest" description="Disordered" evidence="1">
    <location>
        <begin position="114"/>
        <end position="141"/>
    </location>
</feature>
<evidence type="ECO:0000256" key="1">
    <source>
        <dbReference type="SAM" id="MobiDB-lite"/>
    </source>
</evidence>
<evidence type="ECO:0000313" key="2">
    <source>
        <dbReference type="EMBL" id="PKU69158.1"/>
    </source>
</evidence>
<proteinExistence type="predicted"/>
<keyword evidence="3" id="KW-1185">Reference proteome</keyword>
<name>A0A2I0W0J0_9ASPA</name>
<feature type="region of interest" description="Disordered" evidence="1">
    <location>
        <begin position="72"/>
        <end position="93"/>
    </location>
</feature>
<reference evidence="2 3" key="1">
    <citation type="journal article" date="2016" name="Sci. Rep.">
        <title>The Dendrobium catenatum Lindl. genome sequence provides insights into polysaccharide synthase, floral development and adaptive evolution.</title>
        <authorList>
            <person name="Zhang G.Q."/>
            <person name="Xu Q."/>
            <person name="Bian C."/>
            <person name="Tsai W.C."/>
            <person name="Yeh C.M."/>
            <person name="Liu K.W."/>
            <person name="Yoshida K."/>
            <person name="Zhang L.S."/>
            <person name="Chang S.B."/>
            <person name="Chen F."/>
            <person name="Shi Y."/>
            <person name="Su Y.Y."/>
            <person name="Zhang Y.Q."/>
            <person name="Chen L.J."/>
            <person name="Yin Y."/>
            <person name="Lin M."/>
            <person name="Huang H."/>
            <person name="Deng H."/>
            <person name="Wang Z.W."/>
            <person name="Zhu S.L."/>
            <person name="Zhao X."/>
            <person name="Deng C."/>
            <person name="Niu S.C."/>
            <person name="Huang J."/>
            <person name="Wang M."/>
            <person name="Liu G.H."/>
            <person name="Yang H.J."/>
            <person name="Xiao X.J."/>
            <person name="Hsiao Y.Y."/>
            <person name="Wu W.L."/>
            <person name="Chen Y.Y."/>
            <person name="Mitsuda N."/>
            <person name="Ohme-Takagi M."/>
            <person name="Luo Y.B."/>
            <person name="Van de Peer Y."/>
            <person name="Liu Z.J."/>
        </authorList>
    </citation>
    <scope>NUCLEOTIDE SEQUENCE [LARGE SCALE GENOMIC DNA]</scope>
    <source>
        <tissue evidence="2">The whole plant</tissue>
    </source>
</reference>
<dbReference type="PANTHER" id="PTHR36892:SF1">
    <property type="entry name" value="OS05G0518200 PROTEIN"/>
    <property type="match status" value="1"/>
</dbReference>